<organism evidence="2 3">
    <name type="scientific">Linum trigynum</name>
    <dbReference type="NCBI Taxonomy" id="586398"/>
    <lineage>
        <taxon>Eukaryota</taxon>
        <taxon>Viridiplantae</taxon>
        <taxon>Streptophyta</taxon>
        <taxon>Embryophyta</taxon>
        <taxon>Tracheophyta</taxon>
        <taxon>Spermatophyta</taxon>
        <taxon>Magnoliopsida</taxon>
        <taxon>eudicotyledons</taxon>
        <taxon>Gunneridae</taxon>
        <taxon>Pentapetalae</taxon>
        <taxon>rosids</taxon>
        <taxon>fabids</taxon>
        <taxon>Malpighiales</taxon>
        <taxon>Linaceae</taxon>
        <taxon>Linum</taxon>
    </lineage>
</organism>
<feature type="region of interest" description="Disordered" evidence="1">
    <location>
        <begin position="25"/>
        <end position="69"/>
    </location>
</feature>
<feature type="compositionally biased region" description="Basic and acidic residues" evidence="1">
    <location>
        <begin position="26"/>
        <end position="38"/>
    </location>
</feature>
<keyword evidence="3" id="KW-1185">Reference proteome</keyword>
<dbReference type="Proteomes" id="UP001497516">
    <property type="component" value="Chromosome 5"/>
</dbReference>
<proteinExistence type="predicted"/>
<protein>
    <submittedName>
        <fullName evidence="2">Uncharacterized protein</fullName>
    </submittedName>
</protein>
<sequence length="69" mass="8187">MENRINRLHYRWRIASVWFRDLYPPESKENDISEKSPKINDGTPLQSAKNWPGINLTKSELHGLSHREE</sequence>
<accession>A0AAV2EYX9</accession>
<evidence type="ECO:0000256" key="1">
    <source>
        <dbReference type="SAM" id="MobiDB-lite"/>
    </source>
</evidence>
<gene>
    <name evidence="2" type="ORF">LTRI10_LOCUS31939</name>
</gene>
<dbReference type="AlphaFoldDB" id="A0AAV2EYX9"/>
<dbReference type="EMBL" id="OZ034818">
    <property type="protein sequence ID" value="CAL1391200.1"/>
    <property type="molecule type" value="Genomic_DNA"/>
</dbReference>
<evidence type="ECO:0000313" key="3">
    <source>
        <dbReference type="Proteomes" id="UP001497516"/>
    </source>
</evidence>
<evidence type="ECO:0000313" key="2">
    <source>
        <dbReference type="EMBL" id="CAL1391200.1"/>
    </source>
</evidence>
<name>A0AAV2EYX9_9ROSI</name>
<feature type="compositionally biased region" description="Basic and acidic residues" evidence="1">
    <location>
        <begin position="59"/>
        <end position="69"/>
    </location>
</feature>
<reference evidence="2 3" key="1">
    <citation type="submission" date="2024-04" db="EMBL/GenBank/DDBJ databases">
        <authorList>
            <person name="Fracassetti M."/>
        </authorList>
    </citation>
    <scope>NUCLEOTIDE SEQUENCE [LARGE SCALE GENOMIC DNA]</scope>
</reference>